<evidence type="ECO:0000313" key="5">
    <source>
        <dbReference type="EMBL" id="TVU47732.1"/>
    </source>
</evidence>
<dbReference type="EMBL" id="RWGY01000004">
    <property type="protein sequence ID" value="TVU47732.1"/>
    <property type="molecule type" value="Genomic_DNA"/>
</dbReference>
<feature type="domain" description="RRM" evidence="4">
    <location>
        <begin position="135"/>
        <end position="202"/>
    </location>
</feature>
<dbReference type="PANTHER" id="PTHR21245">
    <property type="entry name" value="HETEROGENEOUS NUCLEAR RIBONUCLEOPROTEIN"/>
    <property type="match status" value="1"/>
</dbReference>
<dbReference type="GO" id="GO:0003723">
    <property type="term" value="F:RNA binding"/>
    <property type="evidence" value="ECO:0007669"/>
    <property type="project" value="UniProtKB-UniRule"/>
</dbReference>
<dbReference type="Gene3D" id="3.30.70.330">
    <property type="match status" value="1"/>
</dbReference>
<dbReference type="OrthoDB" id="439808at2759"/>
<dbReference type="InterPro" id="IPR000504">
    <property type="entry name" value="RRM_dom"/>
</dbReference>
<sequence length="202" mass="21904">MGFKRLVRRRRATAEIATADAFQAEPMMSTEQESEEVTTAAAAMAVDCKMAEDLRVGETGTEAEESEEEDPVEEELVADEANAADEVIEADEDGGVDLTDEGEPGGSESDDAENDNVNLSLFTSDLASEAKNKEIQLFIGGLPKDCVEEDIRKVFSKFGKIESVKIVKNPLTNRIKGFAFVRYANTGDAMRALANLNEGTEV</sequence>
<dbReference type="Pfam" id="PF00076">
    <property type="entry name" value="RRM_1"/>
    <property type="match status" value="1"/>
</dbReference>
<dbReference type="Gramene" id="TVU47732">
    <property type="protein sequence ID" value="TVU47732"/>
    <property type="gene ID" value="EJB05_07341"/>
</dbReference>
<keyword evidence="1 2" id="KW-0694">RNA-binding</keyword>
<dbReference type="SMART" id="SM00360">
    <property type="entry name" value="RRM"/>
    <property type="match status" value="1"/>
</dbReference>
<feature type="region of interest" description="Disordered" evidence="3">
    <location>
        <begin position="56"/>
        <end position="115"/>
    </location>
</feature>
<dbReference type="Proteomes" id="UP000324897">
    <property type="component" value="Chromosome 5"/>
</dbReference>
<dbReference type="PROSITE" id="PS50102">
    <property type="entry name" value="RRM"/>
    <property type="match status" value="1"/>
</dbReference>
<evidence type="ECO:0000256" key="2">
    <source>
        <dbReference type="PROSITE-ProRule" id="PRU00176"/>
    </source>
</evidence>
<evidence type="ECO:0000259" key="4">
    <source>
        <dbReference type="PROSITE" id="PS50102"/>
    </source>
</evidence>
<protein>
    <recommendedName>
        <fullName evidence="4">RRM domain-containing protein</fullName>
    </recommendedName>
</protein>
<dbReference type="InterPro" id="IPR035979">
    <property type="entry name" value="RBD_domain_sf"/>
</dbReference>
<dbReference type="AlphaFoldDB" id="A0A5J9WG86"/>
<proteinExistence type="predicted"/>
<keyword evidence="6" id="KW-1185">Reference proteome</keyword>
<dbReference type="CDD" id="cd00590">
    <property type="entry name" value="RRM_SF"/>
    <property type="match status" value="1"/>
</dbReference>
<name>A0A5J9WG86_9POAL</name>
<reference evidence="5 6" key="1">
    <citation type="journal article" date="2019" name="Sci. Rep.">
        <title>A high-quality genome of Eragrostis curvula grass provides insights into Poaceae evolution and supports new strategies to enhance forage quality.</title>
        <authorList>
            <person name="Carballo J."/>
            <person name="Santos B.A.C.M."/>
            <person name="Zappacosta D."/>
            <person name="Garbus I."/>
            <person name="Selva J.P."/>
            <person name="Gallo C.A."/>
            <person name="Diaz A."/>
            <person name="Albertini E."/>
            <person name="Caccamo M."/>
            <person name="Echenique V."/>
        </authorList>
    </citation>
    <scope>NUCLEOTIDE SEQUENCE [LARGE SCALE GENOMIC DNA]</scope>
    <source>
        <strain evidence="6">cv. Victoria</strain>
        <tissue evidence="5">Leaf</tissue>
    </source>
</reference>
<evidence type="ECO:0000313" key="6">
    <source>
        <dbReference type="Proteomes" id="UP000324897"/>
    </source>
</evidence>
<dbReference type="InterPro" id="IPR012677">
    <property type="entry name" value="Nucleotide-bd_a/b_plait_sf"/>
</dbReference>
<gene>
    <name evidence="5" type="ORF">EJB05_07341</name>
</gene>
<organism evidence="5 6">
    <name type="scientific">Eragrostis curvula</name>
    <name type="common">weeping love grass</name>
    <dbReference type="NCBI Taxonomy" id="38414"/>
    <lineage>
        <taxon>Eukaryota</taxon>
        <taxon>Viridiplantae</taxon>
        <taxon>Streptophyta</taxon>
        <taxon>Embryophyta</taxon>
        <taxon>Tracheophyta</taxon>
        <taxon>Spermatophyta</taxon>
        <taxon>Magnoliopsida</taxon>
        <taxon>Liliopsida</taxon>
        <taxon>Poales</taxon>
        <taxon>Poaceae</taxon>
        <taxon>PACMAD clade</taxon>
        <taxon>Chloridoideae</taxon>
        <taxon>Eragrostideae</taxon>
        <taxon>Eragrostidinae</taxon>
        <taxon>Eragrostis</taxon>
    </lineage>
</organism>
<evidence type="ECO:0000256" key="3">
    <source>
        <dbReference type="SAM" id="MobiDB-lite"/>
    </source>
</evidence>
<evidence type="ECO:0000256" key="1">
    <source>
        <dbReference type="ARBA" id="ARBA00022884"/>
    </source>
</evidence>
<dbReference type="SUPFAM" id="SSF54928">
    <property type="entry name" value="RNA-binding domain, RBD"/>
    <property type="match status" value="1"/>
</dbReference>
<comment type="caution">
    <text evidence="5">The sequence shown here is derived from an EMBL/GenBank/DDBJ whole genome shotgun (WGS) entry which is preliminary data.</text>
</comment>
<accession>A0A5J9WG86</accession>
<feature type="compositionally biased region" description="Acidic residues" evidence="3">
    <location>
        <begin position="61"/>
        <end position="114"/>
    </location>
</feature>